<feature type="transmembrane region" description="Helical" evidence="10">
    <location>
        <begin position="103"/>
        <end position="125"/>
    </location>
</feature>
<dbReference type="GO" id="GO:0042910">
    <property type="term" value="F:xenobiotic transmembrane transporter activity"/>
    <property type="evidence" value="ECO:0007669"/>
    <property type="project" value="InterPro"/>
</dbReference>
<dbReference type="InterPro" id="IPR050222">
    <property type="entry name" value="MATE_MdtK"/>
</dbReference>
<evidence type="ECO:0000256" key="8">
    <source>
        <dbReference type="ARBA" id="ARBA00023136"/>
    </source>
</evidence>
<feature type="transmembrane region" description="Helical" evidence="10">
    <location>
        <begin position="21"/>
        <end position="42"/>
    </location>
</feature>
<keyword evidence="4" id="KW-1003">Cell membrane</keyword>
<dbReference type="AlphaFoldDB" id="A0A510JJH9"/>
<reference evidence="11 12" key="1">
    <citation type="submission" date="2019-07" db="EMBL/GenBank/DDBJ databases">
        <title>Complete Genome Sequence of Leptotrichia hofstadii Strain JCM16775.</title>
        <authorList>
            <person name="Watanabe S."/>
            <person name="Cui L."/>
        </authorList>
    </citation>
    <scope>NUCLEOTIDE SEQUENCE [LARGE SCALE GENOMIC DNA]</scope>
    <source>
        <strain evidence="11 12">JCM16775</strain>
    </source>
</reference>
<dbReference type="GO" id="GO:0006811">
    <property type="term" value="P:monoatomic ion transport"/>
    <property type="evidence" value="ECO:0007669"/>
    <property type="project" value="UniProtKB-KW"/>
</dbReference>
<keyword evidence="3" id="KW-0050">Antiport</keyword>
<evidence type="ECO:0000256" key="6">
    <source>
        <dbReference type="ARBA" id="ARBA00022989"/>
    </source>
</evidence>
<evidence type="ECO:0000256" key="2">
    <source>
        <dbReference type="ARBA" id="ARBA00022448"/>
    </source>
</evidence>
<feature type="transmembrane region" description="Helical" evidence="10">
    <location>
        <begin position="286"/>
        <end position="308"/>
    </location>
</feature>
<dbReference type="GO" id="GO:0005886">
    <property type="term" value="C:plasma membrane"/>
    <property type="evidence" value="ECO:0007669"/>
    <property type="project" value="UniProtKB-SubCell"/>
</dbReference>
<keyword evidence="7" id="KW-0406">Ion transport</keyword>
<feature type="transmembrane region" description="Helical" evidence="10">
    <location>
        <begin position="329"/>
        <end position="350"/>
    </location>
</feature>
<proteinExistence type="predicted"/>
<feature type="transmembrane region" description="Helical" evidence="10">
    <location>
        <begin position="245"/>
        <end position="266"/>
    </location>
</feature>
<evidence type="ECO:0000256" key="5">
    <source>
        <dbReference type="ARBA" id="ARBA00022692"/>
    </source>
</evidence>
<keyword evidence="8 10" id="KW-0472">Membrane</keyword>
<dbReference type="Proteomes" id="UP000321892">
    <property type="component" value="Chromosome"/>
</dbReference>
<dbReference type="GO" id="GO:0015297">
    <property type="term" value="F:antiporter activity"/>
    <property type="evidence" value="ECO:0007669"/>
    <property type="project" value="UniProtKB-KW"/>
</dbReference>
<dbReference type="KEGG" id="lhf:JCM16775_2165"/>
<feature type="transmembrane region" description="Helical" evidence="10">
    <location>
        <begin position="424"/>
        <end position="443"/>
    </location>
</feature>
<dbReference type="RefSeq" id="WP_026746760.1">
    <property type="nucleotide sequence ID" value="NZ_AP019823.1"/>
</dbReference>
<feature type="transmembrane region" description="Helical" evidence="10">
    <location>
        <begin position="394"/>
        <end position="418"/>
    </location>
</feature>
<dbReference type="PANTHER" id="PTHR43298">
    <property type="entry name" value="MULTIDRUG RESISTANCE PROTEIN NORM-RELATED"/>
    <property type="match status" value="1"/>
</dbReference>
<dbReference type="NCBIfam" id="TIGR00797">
    <property type="entry name" value="matE"/>
    <property type="match status" value="1"/>
</dbReference>
<feature type="transmembrane region" description="Helical" evidence="10">
    <location>
        <begin position="362"/>
        <end position="382"/>
    </location>
</feature>
<evidence type="ECO:0000256" key="10">
    <source>
        <dbReference type="SAM" id="Phobius"/>
    </source>
</evidence>
<keyword evidence="2" id="KW-0813">Transport</keyword>
<dbReference type="OrthoDB" id="9811110at2"/>
<keyword evidence="5 10" id="KW-0812">Transmembrane</keyword>
<evidence type="ECO:0000313" key="11">
    <source>
        <dbReference type="EMBL" id="BBM39454.1"/>
    </source>
</evidence>
<organism evidence="11 12">
    <name type="scientific">Leptotrichia hofstadii</name>
    <dbReference type="NCBI Taxonomy" id="157688"/>
    <lineage>
        <taxon>Bacteria</taxon>
        <taxon>Fusobacteriati</taxon>
        <taxon>Fusobacteriota</taxon>
        <taxon>Fusobacteriia</taxon>
        <taxon>Fusobacteriales</taxon>
        <taxon>Leptotrichiaceae</taxon>
        <taxon>Leptotrichia</taxon>
    </lineage>
</organism>
<evidence type="ECO:0000256" key="1">
    <source>
        <dbReference type="ARBA" id="ARBA00004651"/>
    </source>
</evidence>
<evidence type="ECO:0000256" key="4">
    <source>
        <dbReference type="ARBA" id="ARBA00022475"/>
    </source>
</evidence>
<evidence type="ECO:0000256" key="3">
    <source>
        <dbReference type="ARBA" id="ARBA00022449"/>
    </source>
</evidence>
<keyword evidence="12" id="KW-1185">Reference proteome</keyword>
<comment type="subcellular location">
    <subcellularLocation>
        <location evidence="1">Cell membrane</location>
        <topology evidence="1">Multi-pass membrane protein</topology>
    </subcellularLocation>
</comment>
<evidence type="ECO:0000256" key="9">
    <source>
        <dbReference type="ARBA" id="ARBA00031636"/>
    </source>
</evidence>
<evidence type="ECO:0000313" key="12">
    <source>
        <dbReference type="Proteomes" id="UP000321892"/>
    </source>
</evidence>
<feature type="transmembrane region" description="Helical" evidence="10">
    <location>
        <begin position="62"/>
        <end position="83"/>
    </location>
</feature>
<dbReference type="CDD" id="cd13144">
    <property type="entry name" value="MATE_like_4"/>
    <property type="match status" value="1"/>
</dbReference>
<dbReference type="Pfam" id="PF01554">
    <property type="entry name" value="MatE"/>
    <property type="match status" value="2"/>
</dbReference>
<feature type="transmembrane region" description="Helical" evidence="10">
    <location>
        <begin position="137"/>
        <end position="158"/>
    </location>
</feature>
<dbReference type="PIRSF" id="PIRSF006603">
    <property type="entry name" value="DinF"/>
    <property type="match status" value="1"/>
</dbReference>
<sequence>MDIAKKVKLENKMGIMPINKLIINMSLPLITSMFVQAFYNIVDSLFVARINEEALTAVSMSFPAQNLMISAGTGVGVGITALIARYLGAKDEKGVTRVVHNGIFLGILNSILFAIFGLFFAKFYFEFQKASGLIETYGIQYLSICSIFAFSIILEITFERMLIASGKTIYTMITQSTGAIINIIFDPIFIFGLLGFPKMGIIGAAVATIFGQTVAMLMALYFNIKKNHEVRFAIKKFAVHFKTIANIYEIGFPSIVMQSAASFMIFQLNNLLASFSTTATAVLGVYFKLQSFVVLPVFGLNNSVISIVSYNYGAGKIKRLLKAVKLANIYAFGIMFAGFVLCQTLPVPILKLFDASDNMLSIGIPALRIISFAFLIAPFSIVSSGTFQALGKGIFSLIVSLIRQLIVILPLSYLLAGIMGINGVWIAFPMAEIVAGILTIFYLKKLYQNEIMKRKIKRHK</sequence>
<name>A0A510JJH9_9FUSO</name>
<dbReference type="InterPro" id="IPR002528">
    <property type="entry name" value="MATE_fam"/>
</dbReference>
<keyword evidence="6 10" id="KW-1133">Transmembrane helix</keyword>
<gene>
    <name evidence="11" type="ORF">JCM16775_2165</name>
</gene>
<dbReference type="InterPro" id="IPR048279">
    <property type="entry name" value="MdtK-like"/>
</dbReference>
<protein>
    <recommendedName>
        <fullName evidence="9">Multidrug-efflux transporter</fullName>
    </recommendedName>
</protein>
<feature type="transmembrane region" description="Helical" evidence="10">
    <location>
        <begin position="179"/>
        <end position="196"/>
    </location>
</feature>
<feature type="transmembrane region" description="Helical" evidence="10">
    <location>
        <begin position="202"/>
        <end position="224"/>
    </location>
</feature>
<accession>A0A510JJH9</accession>
<dbReference type="PANTHER" id="PTHR43298:SF2">
    <property type="entry name" value="FMN_FAD EXPORTER YEEO-RELATED"/>
    <property type="match status" value="1"/>
</dbReference>
<evidence type="ECO:0000256" key="7">
    <source>
        <dbReference type="ARBA" id="ARBA00023065"/>
    </source>
</evidence>
<dbReference type="EMBL" id="AP019823">
    <property type="protein sequence ID" value="BBM39454.1"/>
    <property type="molecule type" value="Genomic_DNA"/>
</dbReference>